<dbReference type="Proteomes" id="UP000887563">
    <property type="component" value="Unplaced"/>
</dbReference>
<keyword evidence="1" id="KW-1185">Reference proteome</keyword>
<sequence length="151" mass="16607">MKFFKFPGPACCLHGWFGLDMFFKNDGAMVEQPCLVGGCVAGTTSALCRFGGSQQSSSICSSTFVYIGTTDVCNMAGSIWSMNMENMNNDLVGKTLGARQQWWLQLVANMVFNNMLGTFHPFLKLKIFAKNAHASPAFLTIVFFLLSLSFV</sequence>
<reference evidence="2" key="1">
    <citation type="submission" date="2022-11" db="UniProtKB">
        <authorList>
            <consortium name="WormBaseParasite"/>
        </authorList>
    </citation>
    <scope>IDENTIFICATION</scope>
</reference>
<dbReference type="AlphaFoldDB" id="A0A914KZS9"/>
<protein>
    <submittedName>
        <fullName evidence="2">Uncharacterized protein</fullName>
    </submittedName>
</protein>
<evidence type="ECO:0000313" key="2">
    <source>
        <dbReference type="WBParaSite" id="Minc3s00198g07334"/>
    </source>
</evidence>
<organism evidence="1 2">
    <name type="scientific">Meloidogyne incognita</name>
    <name type="common">Southern root-knot nematode worm</name>
    <name type="synonym">Oxyuris incognita</name>
    <dbReference type="NCBI Taxonomy" id="6306"/>
    <lineage>
        <taxon>Eukaryota</taxon>
        <taxon>Metazoa</taxon>
        <taxon>Ecdysozoa</taxon>
        <taxon>Nematoda</taxon>
        <taxon>Chromadorea</taxon>
        <taxon>Rhabditida</taxon>
        <taxon>Tylenchina</taxon>
        <taxon>Tylenchomorpha</taxon>
        <taxon>Tylenchoidea</taxon>
        <taxon>Meloidogynidae</taxon>
        <taxon>Meloidogyninae</taxon>
        <taxon>Meloidogyne</taxon>
        <taxon>Meloidogyne incognita group</taxon>
    </lineage>
</organism>
<evidence type="ECO:0000313" key="1">
    <source>
        <dbReference type="Proteomes" id="UP000887563"/>
    </source>
</evidence>
<accession>A0A914KZS9</accession>
<name>A0A914KZS9_MELIC</name>
<dbReference type="WBParaSite" id="Minc3s00198g07334">
    <property type="protein sequence ID" value="Minc3s00198g07334"/>
    <property type="gene ID" value="Minc3s00198g07334"/>
</dbReference>
<proteinExistence type="predicted"/>